<gene>
    <name evidence="3" type="ORF">PROAA_1540023</name>
</gene>
<dbReference type="CDD" id="cd00158">
    <property type="entry name" value="RHOD"/>
    <property type="match status" value="1"/>
</dbReference>
<dbReference type="SMART" id="SM00450">
    <property type="entry name" value="RHOD"/>
    <property type="match status" value="1"/>
</dbReference>
<evidence type="ECO:0000259" key="2">
    <source>
        <dbReference type="PROSITE" id="PS50206"/>
    </source>
</evidence>
<dbReference type="Gene3D" id="3.40.250.10">
    <property type="entry name" value="Rhodanese-like domain"/>
    <property type="match status" value="1"/>
</dbReference>
<organism evidence="3 4">
    <name type="scientific">Candidatus Propionivibrio aalborgensis</name>
    <dbReference type="NCBI Taxonomy" id="1860101"/>
    <lineage>
        <taxon>Bacteria</taxon>
        <taxon>Pseudomonadati</taxon>
        <taxon>Pseudomonadota</taxon>
        <taxon>Betaproteobacteria</taxon>
        <taxon>Rhodocyclales</taxon>
        <taxon>Rhodocyclaceae</taxon>
        <taxon>Propionivibrio</taxon>
    </lineage>
</organism>
<evidence type="ECO:0000313" key="3">
    <source>
        <dbReference type="EMBL" id="SBT05466.1"/>
    </source>
</evidence>
<dbReference type="PANTHER" id="PTHR43031:SF18">
    <property type="entry name" value="RHODANESE-RELATED SULFURTRANSFERASES"/>
    <property type="match status" value="1"/>
</dbReference>
<dbReference type="EMBL" id="FLQY01000062">
    <property type="protein sequence ID" value="SBT05466.1"/>
    <property type="molecule type" value="Genomic_DNA"/>
</dbReference>
<evidence type="ECO:0000313" key="4">
    <source>
        <dbReference type="Proteomes" id="UP000199600"/>
    </source>
</evidence>
<keyword evidence="1" id="KW-0812">Transmembrane</keyword>
<dbReference type="InterPro" id="IPR036873">
    <property type="entry name" value="Rhodanese-like_dom_sf"/>
</dbReference>
<reference evidence="3 4" key="1">
    <citation type="submission" date="2016-06" db="EMBL/GenBank/DDBJ databases">
        <authorList>
            <person name="Kjaerup R.B."/>
            <person name="Dalgaard T.S."/>
            <person name="Juul-Madsen H.R."/>
        </authorList>
    </citation>
    <scope>NUCLEOTIDE SEQUENCE [LARGE SCALE GENOMIC DNA]</scope>
    <source>
        <strain evidence="3">2</strain>
    </source>
</reference>
<keyword evidence="1" id="KW-0472">Membrane</keyword>
<keyword evidence="1" id="KW-1133">Transmembrane helix</keyword>
<dbReference type="Pfam" id="PF00581">
    <property type="entry name" value="Rhodanese"/>
    <property type="match status" value="1"/>
</dbReference>
<proteinExistence type="predicted"/>
<sequence length="139" mass="15182">MEFIQQNIYLISIALISGGMLAFMSFRRPAGSNTLTSTQATLLINRENAQVIDLREPDEYISGHLPESRNIPAGRLQERAGELDRFKEGPLLLICQSGSRSSTASKQLANLGFAKVHCLEGGINAWRTAGLPLKKGAKK</sequence>
<dbReference type="PROSITE" id="PS50206">
    <property type="entry name" value="RHODANESE_3"/>
    <property type="match status" value="1"/>
</dbReference>
<dbReference type="PANTHER" id="PTHR43031">
    <property type="entry name" value="FAD-DEPENDENT OXIDOREDUCTASE"/>
    <property type="match status" value="1"/>
</dbReference>
<dbReference type="Proteomes" id="UP000199600">
    <property type="component" value="Unassembled WGS sequence"/>
</dbReference>
<dbReference type="InterPro" id="IPR050229">
    <property type="entry name" value="GlpE_sulfurtransferase"/>
</dbReference>
<accession>A0A1A8XLC0</accession>
<feature type="domain" description="Rhodanese" evidence="2">
    <location>
        <begin position="45"/>
        <end position="135"/>
    </location>
</feature>
<feature type="transmembrane region" description="Helical" evidence="1">
    <location>
        <begin position="6"/>
        <end position="26"/>
    </location>
</feature>
<dbReference type="RefSeq" id="WP_186410173.1">
    <property type="nucleotide sequence ID" value="NZ_FLQY01000062.1"/>
</dbReference>
<dbReference type="InterPro" id="IPR001763">
    <property type="entry name" value="Rhodanese-like_dom"/>
</dbReference>
<name>A0A1A8XLC0_9RHOO</name>
<keyword evidence="4" id="KW-1185">Reference proteome</keyword>
<dbReference type="SUPFAM" id="SSF52821">
    <property type="entry name" value="Rhodanese/Cell cycle control phosphatase"/>
    <property type="match status" value="1"/>
</dbReference>
<dbReference type="AlphaFoldDB" id="A0A1A8XLC0"/>
<protein>
    <submittedName>
        <fullName evidence="3">Rhodanese domain protein</fullName>
    </submittedName>
</protein>
<evidence type="ECO:0000256" key="1">
    <source>
        <dbReference type="SAM" id="Phobius"/>
    </source>
</evidence>